<sequence length="37" mass="4004">MALDIARTPRTRGPSQKITRPPAPSIRFSSSGRSGYS</sequence>
<evidence type="ECO:0000313" key="2">
    <source>
        <dbReference type="EMBL" id="MBX19377.1"/>
    </source>
</evidence>
<name>A0A2P2LN36_RHIMU</name>
<accession>A0A2P2LN36</accession>
<proteinExistence type="predicted"/>
<dbReference type="EMBL" id="GGEC01038893">
    <property type="protein sequence ID" value="MBX19377.1"/>
    <property type="molecule type" value="Transcribed_RNA"/>
</dbReference>
<reference evidence="2" key="1">
    <citation type="submission" date="2018-02" db="EMBL/GenBank/DDBJ databases">
        <title>Rhizophora mucronata_Transcriptome.</title>
        <authorList>
            <person name="Meera S.P."/>
            <person name="Sreeshan A."/>
            <person name="Augustine A."/>
        </authorList>
    </citation>
    <scope>NUCLEOTIDE SEQUENCE</scope>
    <source>
        <tissue evidence="2">Leaf</tissue>
    </source>
</reference>
<evidence type="ECO:0000256" key="1">
    <source>
        <dbReference type="SAM" id="MobiDB-lite"/>
    </source>
</evidence>
<protein>
    <submittedName>
        <fullName evidence="2">Uncharacterized protein</fullName>
    </submittedName>
</protein>
<dbReference type="AlphaFoldDB" id="A0A2P2LN36"/>
<feature type="region of interest" description="Disordered" evidence="1">
    <location>
        <begin position="1"/>
        <end position="37"/>
    </location>
</feature>
<feature type="compositionally biased region" description="Polar residues" evidence="1">
    <location>
        <begin position="27"/>
        <end position="37"/>
    </location>
</feature>
<organism evidence="2">
    <name type="scientific">Rhizophora mucronata</name>
    <name type="common">Asiatic mangrove</name>
    <dbReference type="NCBI Taxonomy" id="61149"/>
    <lineage>
        <taxon>Eukaryota</taxon>
        <taxon>Viridiplantae</taxon>
        <taxon>Streptophyta</taxon>
        <taxon>Embryophyta</taxon>
        <taxon>Tracheophyta</taxon>
        <taxon>Spermatophyta</taxon>
        <taxon>Magnoliopsida</taxon>
        <taxon>eudicotyledons</taxon>
        <taxon>Gunneridae</taxon>
        <taxon>Pentapetalae</taxon>
        <taxon>rosids</taxon>
        <taxon>fabids</taxon>
        <taxon>Malpighiales</taxon>
        <taxon>Rhizophoraceae</taxon>
        <taxon>Rhizophora</taxon>
    </lineage>
</organism>